<evidence type="ECO:0000313" key="5">
    <source>
        <dbReference type="Proteomes" id="UP000663852"/>
    </source>
</evidence>
<feature type="region of interest" description="Disordered" evidence="1">
    <location>
        <begin position="75"/>
        <end position="95"/>
    </location>
</feature>
<dbReference type="EMBL" id="CAJNOR010000180">
    <property type="protein sequence ID" value="CAF0829948.1"/>
    <property type="molecule type" value="Genomic_DNA"/>
</dbReference>
<proteinExistence type="predicted"/>
<dbReference type="AlphaFoldDB" id="A0A814HCT7"/>
<keyword evidence="4" id="KW-1185">Reference proteome</keyword>
<dbReference type="Proteomes" id="UP000663828">
    <property type="component" value="Unassembled WGS sequence"/>
</dbReference>
<comment type="caution">
    <text evidence="3">The sequence shown here is derived from an EMBL/GenBank/DDBJ whole genome shotgun (WGS) entry which is preliminary data.</text>
</comment>
<protein>
    <submittedName>
        <fullName evidence="3">Uncharacterized protein</fullName>
    </submittedName>
</protein>
<name>A0A814HCT7_ADIRI</name>
<dbReference type="Proteomes" id="UP000663852">
    <property type="component" value="Unassembled WGS sequence"/>
</dbReference>
<dbReference type="EMBL" id="CAJNOJ010000064">
    <property type="protein sequence ID" value="CAF1008371.1"/>
    <property type="molecule type" value="Genomic_DNA"/>
</dbReference>
<accession>A0A814HCT7</accession>
<feature type="compositionally biased region" description="Polar residues" evidence="1">
    <location>
        <begin position="134"/>
        <end position="155"/>
    </location>
</feature>
<evidence type="ECO:0000313" key="3">
    <source>
        <dbReference type="EMBL" id="CAF1008371.1"/>
    </source>
</evidence>
<sequence length="267" mass="31759">MFSETAPSHLSQAILTGNKIEKRFYQTHILPIDRERRKIRLNADRHMETFLHVTRKRHETWYRYDKYFRDALKKEKDRHEKHKERCGSSTNPVHQSVPSLITINSLPDRRTKTERRTNQVLQAAQKLLDRSEATRSQSSLVQSRPSTSLTGSKSFITRTGRSSSAYHSASLNVPMTQSIDFDEYTRLMNESLECETYSDFVDHFVKFRPEFREHFAQFHQANQREHAVAKLRSLNQTYAKQRDQRYYNLINSLTDFCLEQKRKTYKY</sequence>
<organism evidence="3 5">
    <name type="scientific">Adineta ricciae</name>
    <name type="common">Rotifer</name>
    <dbReference type="NCBI Taxonomy" id="249248"/>
    <lineage>
        <taxon>Eukaryota</taxon>
        <taxon>Metazoa</taxon>
        <taxon>Spiralia</taxon>
        <taxon>Gnathifera</taxon>
        <taxon>Rotifera</taxon>
        <taxon>Eurotatoria</taxon>
        <taxon>Bdelloidea</taxon>
        <taxon>Adinetida</taxon>
        <taxon>Adinetidae</taxon>
        <taxon>Adineta</taxon>
    </lineage>
</organism>
<evidence type="ECO:0000313" key="4">
    <source>
        <dbReference type="Proteomes" id="UP000663828"/>
    </source>
</evidence>
<evidence type="ECO:0000256" key="1">
    <source>
        <dbReference type="SAM" id="MobiDB-lite"/>
    </source>
</evidence>
<dbReference type="OrthoDB" id="10039555at2759"/>
<evidence type="ECO:0000313" key="2">
    <source>
        <dbReference type="EMBL" id="CAF0829948.1"/>
    </source>
</evidence>
<reference evidence="3" key="1">
    <citation type="submission" date="2021-02" db="EMBL/GenBank/DDBJ databases">
        <authorList>
            <person name="Nowell W R."/>
        </authorList>
    </citation>
    <scope>NUCLEOTIDE SEQUENCE</scope>
</reference>
<gene>
    <name evidence="3" type="ORF">EDS130_LOCUS15255</name>
    <name evidence="2" type="ORF">XAT740_LOCUS4407</name>
</gene>
<feature type="region of interest" description="Disordered" evidence="1">
    <location>
        <begin position="129"/>
        <end position="155"/>
    </location>
</feature>
<feature type="compositionally biased region" description="Basic and acidic residues" evidence="1">
    <location>
        <begin position="75"/>
        <end position="86"/>
    </location>
</feature>